<accession>A0A930DIP7</accession>
<evidence type="ECO:0000313" key="2">
    <source>
        <dbReference type="Proteomes" id="UP000780345"/>
    </source>
</evidence>
<dbReference type="EMBL" id="JABZQQ010000147">
    <property type="protein sequence ID" value="MBF1266121.1"/>
    <property type="molecule type" value="Genomic_DNA"/>
</dbReference>
<dbReference type="Proteomes" id="UP000780345">
    <property type="component" value="Unassembled WGS sequence"/>
</dbReference>
<gene>
    <name evidence="1" type="ORF">HXM80_10900</name>
</gene>
<reference evidence="1" key="1">
    <citation type="submission" date="2020-04" db="EMBL/GenBank/DDBJ databases">
        <title>Deep metagenomics examines the oral microbiome during advanced dental caries in children, revealing novel taxa and co-occurrences with host molecules.</title>
        <authorList>
            <person name="Baker J.L."/>
            <person name="Morton J.T."/>
            <person name="Dinis M."/>
            <person name="Alvarez R."/>
            <person name="Tran N.C."/>
            <person name="Knight R."/>
            <person name="Edlund A."/>
        </authorList>
    </citation>
    <scope>NUCLEOTIDE SEQUENCE</scope>
    <source>
        <strain evidence="1">JCVI_32_bin.62</strain>
    </source>
</reference>
<evidence type="ECO:0000313" key="1">
    <source>
        <dbReference type="EMBL" id="MBF1266121.1"/>
    </source>
</evidence>
<dbReference type="AlphaFoldDB" id="A0A930DIP7"/>
<sequence length="55" mass="5870">MSKQEGCNFVIPAQAGIWKFEVAASLKSSQNAEAWIPACAGMTAVGRFQATLPQK</sequence>
<protein>
    <submittedName>
        <fullName evidence="1">Uncharacterized protein</fullName>
    </submittedName>
</protein>
<organism evidence="1 2">
    <name type="scientific">Neisseria sicca</name>
    <dbReference type="NCBI Taxonomy" id="490"/>
    <lineage>
        <taxon>Bacteria</taxon>
        <taxon>Pseudomonadati</taxon>
        <taxon>Pseudomonadota</taxon>
        <taxon>Betaproteobacteria</taxon>
        <taxon>Neisseriales</taxon>
        <taxon>Neisseriaceae</taxon>
        <taxon>Neisseria</taxon>
    </lineage>
</organism>
<proteinExistence type="predicted"/>
<name>A0A930DIP7_NEISI</name>
<comment type="caution">
    <text evidence="1">The sequence shown here is derived from an EMBL/GenBank/DDBJ whole genome shotgun (WGS) entry which is preliminary data.</text>
</comment>